<dbReference type="VEuPathDB" id="PlasmoDB:PVW1_020028100"/>
<dbReference type="Proteomes" id="UP000305196">
    <property type="component" value="Unassembled WGS sequence"/>
</dbReference>
<dbReference type="AlphaFoldDB" id="A0A1G4E5V9"/>
<keyword evidence="1" id="KW-0472">Membrane</keyword>
<sequence length="313" mass="36387">MDCPPKIENDSYNFLDNVDEYVQASEKINSVNLKPKDNNDCANFSNQHAKSFTEIGKNICEQFLKLYKSLPKIKNYIVDGTCYNKDCGFLNYWLNFELKKNNKKICVKDFYNAIESYCEDTIDKHLPVGVIYNIDKDQLNKIDKLYSLYSKYTKLNTIIQSLQENDKQKLLTLSTQCCTDYSDVSYICNDDNKINNHKFCEKLTDFERKYKDLYPKVDDKGSDFKEYFMKLEKCPNNKIITSSVIGSVVGIIPLFGVLYKFTPMGQVLRSKMGILNNDISNNAEETINVSLMEQENEPLKFRQGTYNIKYQSL</sequence>
<evidence type="ECO:0000256" key="1">
    <source>
        <dbReference type="SAM" id="Phobius"/>
    </source>
</evidence>
<dbReference type="Pfam" id="PF05795">
    <property type="entry name" value="Plasmodium_Vir"/>
    <property type="match status" value="1"/>
</dbReference>
<evidence type="ECO:0000313" key="3">
    <source>
        <dbReference type="Proteomes" id="UP000305196"/>
    </source>
</evidence>
<evidence type="ECO:0000313" key="2">
    <source>
        <dbReference type="EMBL" id="SCA82213.1"/>
    </source>
</evidence>
<proteinExistence type="predicted"/>
<dbReference type="VEuPathDB" id="PlasmoDB:PVP01_0007440"/>
<name>A0A1G4E5V9_PLAVI</name>
<feature type="transmembrane region" description="Helical" evidence="1">
    <location>
        <begin position="239"/>
        <end position="262"/>
    </location>
</feature>
<dbReference type="EMBL" id="FLYI01000530">
    <property type="protein sequence ID" value="SCA82213.1"/>
    <property type="molecule type" value="Genomic_DNA"/>
</dbReference>
<protein>
    <submittedName>
        <fullName evidence="2">VIR protein</fullName>
    </submittedName>
</protein>
<keyword evidence="1" id="KW-0812">Transmembrane</keyword>
<gene>
    <name evidence="2" type="ORF">PVC01_000132600</name>
</gene>
<organism evidence="2 3">
    <name type="scientific">Plasmodium vivax</name>
    <name type="common">malaria parasite P. vivax</name>
    <dbReference type="NCBI Taxonomy" id="5855"/>
    <lineage>
        <taxon>Eukaryota</taxon>
        <taxon>Sar</taxon>
        <taxon>Alveolata</taxon>
        <taxon>Apicomplexa</taxon>
        <taxon>Aconoidasida</taxon>
        <taxon>Haemosporida</taxon>
        <taxon>Plasmodiidae</taxon>
        <taxon>Plasmodium</taxon>
        <taxon>Plasmodium (Plasmodium)</taxon>
    </lineage>
</organism>
<accession>A0A1G4E5V9</accession>
<dbReference type="InterPro" id="IPR008780">
    <property type="entry name" value="Plasmodium_Vir"/>
</dbReference>
<keyword evidence="1" id="KW-1133">Transmembrane helix</keyword>
<reference evidence="2 3" key="1">
    <citation type="submission" date="2016-07" db="EMBL/GenBank/DDBJ databases">
        <authorList>
            <consortium name="Pathogen Informatics"/>
        </authorList>
    </citation>
    <scope>NUCLEOTIDE SEQUENCE [LARGE SCALE GENOMIC DNA]</scope>
</reference>